<comment type="caution">
    <text evidence="1">The sequence shown here is derived from an EMBL/GenBank/DDBJ whole genome shotgun (WGS) entry which is preliminary data.</text>
</comment>
<evidence type="ECO:0000313" key="1">
    <source>
        <dbReference type="EMBL" id="RVW63321.1"/>
    </source>
</evidence>
<evidence type="ECO:0000313" key="2">
    <source>
        <dbReference type="Proteomes" id="UP000288805"/>
    </source>
</evidence>
<organism evidence="1 2">
    <name type="scientific">Vitis vinifera</name>
    <name type="common">Grape</name>
    <dbReference type="NCBI Taxonomy" id="29760"/>
    <lineage>
        <taxon>Eukaryota</taxon>
        <taxon>Viridiplantae</taxon>
        <taxon>Streptophyta</taxon>
        <taxon>Embryophyta</taxon>
        <taxon>Tracheophyta</taxon>
        <taxon>Spermatophyta</taxon>
        <taxon>Magnoliopsida</taxon>
        <taxon>eudicotyledons</taxon>
        <taxon>Gunneridae</taxon>
        <taxon>Pentapetalae</taxon>
        <taxon>rosids</taxon>
        <taxon>Vitales</taxon>
        <taxon>Vitaceae</taxon>
        <taxon>Viteae</taxon>
        <taxon>Vitis</taxon>
    </lineage>
</organism>
<proteinExistence type="predicted"/>
<dbReference type="Proteomes" id="UP000288805">
    <property type="component" value="Unassembled WGS sequence"/>
</dbReference>
<accession>A0A438FTR7</accession>
<sequence>MNVPKTYWGELNVLETALARMAKHFAVEKEDFKEELEWLSEQLKKVVDLEVSMEFIRKFRGKTRTHLLEICFNNRGNGWEALRKAISLVQNLLLMPTLEIQKGLNRSKGSPFSFVGQESVELHSDELGEGNGVVRSLKLVDLSNVKLWVEMHPNVMLSALLEVEMGPGLSQL</sequence>
<reference evidence="1 2" key="1">
    <citation type="journal article" date="2018" name="PLoS Genet.">
        <title>Population sequencing reveals clonal diversity and ancestral inbreeding in the grapevine cultivar Chardonnay.</title>
        <authorList>
            <person name="Roach M.J."/>
            <person name="Johnson D.L."/>
            <person name="Bohlmann J."/>
            <person name="van Vuuren H.J."/>
            <person name="Jones S.J."/>
            <person name="Pretorius I.S."/>
            <person name="Schmidt S.A."/>
            <person name="Borneman A.R."/>
        </authorList>
    </citation>
    <scope>NUCLEOTIDE SEQUENCE [LARGE SCALE GENOMIC DNA]</scope>
    <source>
        <strain evidence="2">cv. Chardonnay</strain>
        <tissue evidence="1">Leaf</tissue>
    </source>
</reference>
<gene>
    <name evidence="1" type="ORF">CK203_058272</name>
</gene>
<dbReference type="EMBL" id="QGNW01000743">
    <property type="protein sequence ID" value="RVW63321.1"/>
    <property type="molecule type" value="Genomic_DNA"/>
</dbReference>
<name>A0A438FTR7_VITVI</name>
<dbReference type="AlphaFoldDB" id="A0A438FTR7"/>
<protein>
    <submittedName>
        <fullName evidence="1">Uncharacterized protein</fullName>
    </submittedName>
</protein>